<reference evidence="7 8" key="1">
    <citation type="submission" date="2018-11" db="EMBL/GenBank/DDBJ databases">
        <title>Genome sequencing of Paenibacillus lentus DSM25539(T).</title>
        <authorList>
            <person name="Kook J.-K."/>
            <person name="Park S.-N."/>
            <person name="Lim Y.K."/>
        </authorList>
    </citation>
    <scope>NUCLEOTIDE SEQUENCE [LARGE SCALE GENOMIC DNA]</scope>
    <source>
        <strain evidence="7 8">DSM 25539</strain>
    </source>
</reference>
<keyword evidence="5" id="KW-0521">NADP</keyword>
<evidence type="ECO:0000256" key="3">
    <source>
        <dbReference type="ARBA" id="ARBA00022643"/>
    </source>
</evidence>
<dbReference type="OrthoDB" id="9775805at2"/>
<dbReference type="Proteomes" id="UP000273145">
    <property type="component" value="Chromosome"/>
</dbReference>
<name>A0A3S8RQ31_9BACL</name>
<dbReference type="PANTHER" id="PTHR43425:SF3">
    <property type="entry name" value="NADPH-DEPENDENT OXIDOREDUCTASE"/>
    <property type="match status" value="1"/>
</dbReference>
<dbReference type="RefSeq" id="WP_125081156.1">
    <property type="nucleotide sequence ID" value="NZ_CP034248.1"/>
</dbReference>
<evidence type="ECO:0000259" key="6">
    <source>
        <dbReference type="Pfam" id="PF00881"/>
    </source>
</evidence>
<evidence type="ECO:0000256" key="4">
    <source>
        <dbReference type="ARBA" id="ARBA00023002"/>
    </source>
</evidence>
<dbReference type="PIRSF" id="PIRSF005426">
    <property type="entry name" value="Frp"/>
    <property type="match status" value="1"/>
</dbReference>
<dbReference type="KEGG" id="plen:EIM92_01450"/>
<organism evidence="7 8">
    <name type="scientific">Paenibacillus lentus</name>
    <dbReference type="NCBI Taxonomy" id="1338368"/>
    <lineage>
        <taxon>Bacteria</taxon>
        <taxon>Bacillati</taxon>
        <taxon>Bacillota</taxon>
        <taxon>Bacilli</taxon>
        <taxon>Bacillales</taxon>
        <taxon>Paenibacillaceae</taxon>
        <taxon>Paenibacillus</taxon>
    </lineage>
</organism>
<dbReference type="InterPro" id="IPR029479">
    <property type="entry name" value="Nitroreductase"/>
</dbReference>
<dbReference type="Pfam" id="PF00881">
    <property type="entry name" value="Nitroreductase"/>
    <property type="match status" value="1"/>
</dbReference>
<dbReference type="AlphaFoldDB" id="A0A3S8RQ31"/>
<keyword evidence="3 5" id="KW-0288">FMN</keyword>
<feature type="domain" description="Nitroreductase" evidence="6">
    <location>
        <begin position="78"/>
        <end position="178"/>
    </location>
</feature>
<dbReference type="Gene3D" id="3.40.109.10">
    <property type="entry name" value="NADH Oxidase"/>
    <property type="match status" value="1"/>
</dbReference>
<dbReference type="EMBL" id="CP034248">
    <property type="protein sequence ID" value="AZK45022.1"/>
    <property type="molecule type" value="Genomic_DNA"/>
</dbReference>
<evidence type="ECO:0000313" key="7">
    <source>
        <dbReference type="EMBL" id="AZK45022.1"/>
    </source>
</evidence>
<evidence type="ECO:0000256" key="1">
    <source>
        <dbReference type="ARBA" id="ARBA00008366"/>
    </source>
</evidence>
<comment type="similarity">
    <text evidence="1 5">Belongs to the flavin oxidoreductase frp family.</text>
</comment>
<keyword evidence="8" id="KW-1185">Reference proteome</keyword>
<keyword evidence="4 5" id="KW-0560">Oxidoreductase</keyword>
<accession>A0A3S8RQ31</accession>
<dbReference type="SUPFAM" id="SSF55469">
    <property type="entry name" value="FMN-dependent nitroreductase-like"/>
    <property type="match status" value="1"/>
</dbReference>
<evidence type="ECO:0000256" key="2">
    <source>
        <dbReference type="ARBA" id="ARBA00022630"/>
    </source>
</evidence>
<dbReference type="InterPro" id="IPR000415">
    <property type="entry name" value="Nitroreductase-like"/>
</dbReference>
<dbReference type="EC" id="1.5.1.38" evidence="7"/>
<dbReference type="InterPro" id="IPR016446">
    <property type="entry name" value="Flavin_OxRdtase_Frp"/>
</dbReference>
<protein>
    <submittedName>
        <fullName evidence="7">Oxygen-insensitive NADPH nitroreductase</fullName>
        <ecNumber evidence="7">1.5.1.38</ecNumber>
    </submittedName>
</protein>
<dbReference type="CDD" id="cd02146">
    <property type="entry name" value="NfsA-like"/>
    <property type="match status" value="1"/>
</dbReference>
<gene>
    <name evidence="7" type="ORF">EIM92_01450</name>
</gene>
<dbReference type="GO" id="GO:0052873">
    <property type="term" value="F:FMN reductase (NADPH) activity"/>
    <property type="evidence" value="ECO:0007669"/>
    <property type="project" value="UniProtKB-EC"/>
</dbReference>
<keyword evidence="2 5" id="KW-0285">Flavoprotein</keyword>
<evidence type="ECO:0000313" key="8">
    <source>
        <dbReference type="Proteomes" id="UP000273145"/>
    </source>
</evidence>
<evidence type="ECO:0000256" key="5">
    <source>
        <dbReference type="PIRNR" id="PIRNR005426"/>
    </source>
</evidence>
<proteinExistence type="inferred from homology"/>
<dbReference type="NCBIfam" id="NF008033">
    <property type="entry name" value="PRK10765.1"/>
    <property type="match status" value="1"/>
</dbReference>
<dbReference type="PANTHER" id="PTHR43425">
    <property type="entry name" value="OXYGEN-INSENSITIVE NADPH NITROREDUCTASE"/>
    <property type="match status" value="1"/>
</dbReference>
<sequence>MKDRNSMDATMKSVNETIDLLLNHRSIRKFTDQPLMPEQVNMIVAAGQAASTSSNIQAYSVIAVMKEELKKELARLSGNQAYVHDCPVFLVWCADLSRLKAAAEKHQPGQETYEGTMEHLIVATVDTALAAQNAAIAAESLGLGIVYIGGIRNNIAEVADLLGLPELVYPLFGMCMGYPDQQPDLRPRLPQEAVLHWNGYDASASDKQVERYDEIMSAYLRERTGGAKDTPWSELMADKLAQPSRLHMGQFLRERGFATR</sequence>